<evidence type="ECO:0000256" key="1">
    <source>
        <dbReference type="ARBA" id="ARBA00023002"/>
    </source>
</evidence>
<dbReference type="InterPro" id="IPR036010">
    <property type="entry name" value="2Fe-2S_ferredoxin-like_sf"/>
</dbReference>
<dbReference type="Gene3D" id="3.10.20.440">
    <property type="entry name" value="2Fe-2S iron-sulphur cluster binding domain, sarcosine oxidase, alpha subunit, N-terminal domain"/>
    <property type="match status" value="1"/>
</dbReference>
<keyword evidence="1" id="KW-0560">Oxidoreductase</keyword>
<sequence length="91" mass="9553">MEPDHSTAAGPGPFEIFVDGRPVAVTVGQTVGAALHAAGIRSWRTTRFGGRPRGLFCGIGVCFDCLIVVNGRPAERACRLEARPGDEVSTS</sequence>
<dbReference type="EMBL" id="JBITGY010000012">
    <property type="protein sequence ID" value="MFI6503430.1"/>
    <property type="molecule type" value="Genomic_DNA"/>
</dbReference>
<protein>
    <submittedName>
        <fullName evidence="2">(2Fe-2S)-binding protein</fullName>
    </submittedName>
</protein>
<proteinExistence type="predicted"/>
<evidence type="ECO:0000313" key="3">
    <source>
        <dbReference type="Proteomes" id="UP001612741"/>
    </source>
</evidence>
<dbReference type="RefSeq" id="WP_397089211.1">
    <property type="nucleotide sequence ID" value="NZ_JBITGY010000012.1"/>
</dbReference>
<organism evidence="2 3">
    <name type="scientific">Nonomuraea typhae</name>
    <dbReference type="NCBI Taxonomy" id="2603600"/>
    <lineage>
        <taxon>Bacteria</taxon>
        <taxon>Bacillati</taxon>
        <taxon>Actinomycetota</taxon>
        <taxon>Actinomycetes</taxon>
        <taxon>Streptosporangiales</taxon>
        <taxon>Streptosporangiaceae</taxon>
        <taxon>Nonomuraea</taxon>
    </lineage>
</organism>
<dbReference type="Proteomes" id="UP001612741">
    <property type="component" value="Unassembled WGS sequence"/>
</dbReference>
<keyword evidence="3" id="KW-1185">Reference proteome</keyword>
<evidence type="ECO:0000313" key="2">
    <source>
        <dbReference type="EMBL" id="MFI6503430.1"/>
    </source>
</evidence>
<reference evidence="2 3" key="1">
    <citation type="submission" date="2024-10" db="EMBL/GenBank/DDBJ databases">
        <title>The Natural Products Discovery Center: Release of the First 8490 Sequenced Strains for Exploring Actinobacteria Biosynthetic Diversity.</title>
        <authorList>
            <person name="Kalkreuter E."/>
            <person name="Kautsar S.A."/>
            <person name="Yang D."/>
            <person name="Bader C.D."/>
            <person name="Teijaro C.N."/>
            <person name="Fluegel L."/>
            <person name="Davis C.M."/>
            <person name="Simpson J.R."/>
            <person name="Lauterbach L."/>
            <person name="Steele A.D."/>
            <person name="Gui C."/>
            <person name="Meng S."/>
            <person name="Li G."/>
            <person name="Viehrig K."/>
            <person name="Ye F."/>
            <person name="Su P."/>
            <person name="Kiefer A.F."/>
            <person name="Nichols A."/>
            <person name="Cepeda A.J."/>
            <person name="Yan W."/>
            <person name="Fan B."/>
            <person name="Jiang Y."/>
            <person name="Adhikari A."/>
            <person name="Zheng C.-J."/>
            <person name="Schuster L."/>
            <person name="Cowan T.M."/>
            <person name="Smanski M.J."/>
            <person name="Chevrette M.G."/>
            <person name="De Carvalho L.P.S."/>
            <person name="Shen B."/>
        </authorList>
    </citation>
    <scope>NUCLEOTIDE SEQUENCE [LARGE SCALE GENOMIC DNA]</scope>
    <source>
        <strain evidence="2 3">NPDC050545</strain>
    </source>
</reference>
<dbReference type="Pfam" id="PF13510">
    <property type="entry name" value="Fer2_4"/>
    <property type="match status" value="1"/>
</dbReference>
<gene>
    <name evidence="2" type="ORF">ACIBG2_39020</name>
</gene>
<name>A0ABW7Z5I5_9ACTN</name>
<dbReference type="SUPFAM" id="SSF54292">
    <property type="entry name" value="2Fe-2S ferredoxin-like"/>
    <property type="match status" value="1"/>
</dbReference>
<accession>A0ABW7Z5I5</accession>
<dbReference type="InterPro" id="IPR042204">
    <property type="entry name" value="2Fe-2S-bd_N"/>
</dbReference>
<comment type="caution">
    <text evidence="2">The sequence shown here is derived from an EMBL/GenBank/DDBJ whole genome shotgun (WGS) entry which is preliminary data.</text>
</comment>